<protein>
    <submittedName>
        <fullName evidence="1">Uncharacterized protein</fullName>
    </submittedName>
</protein>
<reference evidence="1 2" key="1">
    <citation type="submission" date="2019-08" db="EMBL/GenBank/DDBJ databases">
        <title>Draft genome for granaticin producer strain Streptomyces parvus C05.</title>
        <authorList>
            <person name="Gonzalez-Pimentel J.L."/>
        </authorList>
    </citation>
    <scope>NUCLEOTIDE SEQUENCE [LARGE SCALE GENOMIC DNA]</scope>
    <source>
        <strain evidence="1 2">C05</strain>
    </source>
</reference>
<comment type="caution">
    <text evidence="1">The sequence shown here is derived from an EMBL/GenBank/DDBJ whole genome shotgun (WGS) entry which is preliminary data.</text>
</comment>
<keyword evidence="2" id="KW-1185">Reference proteome</keyword>
<dbReference type="EMBL" id="VSZQ01000350">
    <property type="protein sequence ID" value="TYR46952.1"/>
    <property type="molecule type" value="Genomic_DNA"/>
</dbReference>
<gene>
    <name evidence="1" type="ORF">FY004_35985</name>
</gene>
<evidence type="ECO:0000313" key="1">
    <source>
        <dbReference type="EMBL" id="TYR46952.1"/>
    </source>
</evidence>
<dbReference type="AlphaFoldDB" id="A0A5D4I2S6"/>
<dbReference type="Gene3D" id="2.60.40.650">
    <property type="match status" value="1"/>
</dbReference>
<evidence type="ECO:0000313" key="2">
    <source>
        <dbReference type="Proteomes" id="UP000323242"/>
    </source>
</evidence>
<organism evidence="1 2">
    <name type="scientific">Streptomyces parvus</name>
    <dbReference type="NCBI Taxonomy" id="66428"/>
    <lineage>
        <taxon>Bacteria</taxon>
        <taxon>Bacillati</taxon>
        <taxon>Actinomycetota</taxon>
        <taxon>Actinomycetes</taxon>
        <taxon>Kitasatosporales</taxon>
        <taxon>Streptomycetaceae</taxon>
        <taxon>Streptomyces</taxon>
    </lineage>
</organism>
<dbReference type="Proteomes" id="UP000323242">
    <property type="component" value="Unassembled WGS sequence"/>
</dbReference>
<dbReference type="SUPFAM" id="SSF81296">
    <property type="entry name" value="E set domains"/>
    <property type="match status" value="1"/>
</dbReference>
<proteinExistence type="predicted"/>
<dbReference type="InterPro" id="IPR014756">
    <property type="entry name" value="Ig_E-set"/>
</dbReference>
<name>A0A5D4I2S6_9ACTN</name>
<dbReference type="RefSeq" id="WP_148905069.1">
    <property type="nucleotide sequence ID" value="NZ_VSZQ01000350.1"/>
</dbReference>
<accession>A0A5D4I2S6</accession>
<sequence>MKVRAQKGLAAPRGVTLRVEASYDDGRTWTTARTKAHGDLGFRAELTTPAQRRTWVTLRVTASDSAGNTVRQTVQRAYAVRR</sequence>